<dbReference type="EMBL" id="LAZR01000203">
    <property type="protein sequence ID" value="KKN82310.1"/>
    <property type="molecule type" value="Genomic_DNA"/>
</dbReference>
<evidence type="ECO:0000259" key="1">
    <source>
        <dbReference type="PROSITE" id="PS50056"/>
    </source>
</evidence>
<evidence type="ECO:0000313" key="2">
    <source>
        <dbReference type="EMBL" id="KKN82310.1"/>
    </source>
</evidence>
<protein>
    <recommendedName>
        <fullName evidence="1">Tyrosine specific protein phosphatases domain-containing protein</fullName>
    </recommendedName>
</protein>
<accession>A0A0F9TMF2</accession>
<dbReference type="SUPFAM" id="SSF52799">
    <property type="entry name" value="(Phosphotyrosine protein) phosphatases II"/>
    <property type="match status" value="1"/>
</dbReference>
<dbReference type="InterPro" id="IPR000387">
    <property type="entry name" value="Tyr_Pase_dom"/>
</dbReference>
<dbReference type="PROSITE" id="PS50056">
    <property type="entry name" value="TYR_PHOSPHATASE_2"/>
    <property type="match status" value="1"/>
</dbReference>
<sequence>MIQRKIMFDGHAPRWWNKRNRRLRRKYEKDGDISNDNSGKGGFVSKLTDKVTGFIGGGYHYRSCDHWRTVVKIGDSHILASGLMDRPKHPFVMPGPKPWPDKGLYLDDLWSRQLGGISSAGVKCPIDPWWPYVIVDWSDRAAIDDKWYTLIVNLIIKWMKSGDKVEIACQGGHGRTGTLVAGVLAKVEGLSANDAIEALRDRYCKQVVESHSQICQIYRFLGEKEPDKPPIVPATPYYIAFGYKPPPSKSYFPTGDTDRKERLTGGVNRKEGTSITKKHDQYYGSDDDDDECFCRHDRWNHWGGGDGVCKMCPAAGGQACNKFRLIDRLTNRPRLY</sequence>
<reference evidence="2" key="1">
    <citation type="journal article" date="2015" name="Nature">
        <title>Complex archaea that bridge the gap between prokaryotes and eukaryotes.</title>
        <authorList>
            <person name="Spang A."/>
            <person name="Saw J.H."/>
            <person name="Jorgensen S.L."/>
            <person name="Zaremba-Niedzwiedzka K."/>
            <person name="Martijn J."/>
            <person name="Lind A.E."/>
            <person name="van Eijk R."/>
            <person name="Schleper C."/>
            <person name="Guy L."/>
            <person name="Ettema T.J."/>
        </authorList>
    </citation>
    <scope>NUCLEOTIDE SEQUENCE</scope>
</reference>
<organism evidence="2">
    <name type="scientific">marine sediment metagenome</name>
    <dbReference type="NCBI Taxonomy" id="412755"/>
    <lineage>
        <taxon>unclassified sequences</taxon>
        <taxon>metagenomes</taxon>
        <taxon>ecological metagenomes</taxon>
    </lineage>
</organism>
<dbReference type="AlphaFoldDB" id="A0A0F9TMF2"/>
<dbReference type="InterPro" id="IPR029021">
    <property type="entry name" value="Prot-tyrosine_phosphatase-like"/>
</dbReference>
<proteinExistence type="predicted"/>
<dbReference type="Gene3D" id="3.90.190.10">
    <property type="entry name" value="Protein tyrosine phosphatase superfamily"/>
    <property type="match status" value="1"/>
</dbReference>
<feature type="domain" description="Tyrosine specific protein phosphatases" evidence="1">
    <location>
        <begin position="145"/>
        <end position="214"/>
    </location>
</feature>
<gene>
    <name evidence="2" type="ORF">LCGC14_0311230</name>
</gene>
<comment type="caution">
    <text evidence="2">The sequence shown here is derived from an EMBL/GenBank/DDBJ whole genome shotgun (WGS) entry which is preliminary data.</text>
</comment>
<name>A0A0F9TMF2_9ZZZZ</name>